<dbReference type="GO" id="GO:0009279">
    <property type="term" value="C:cell outer membrane"/>
    <property type="evidence" value="ECO:0007669"/>
    <property type="project" value="UniProtKB-SubCell"/>
</dbReference>
<dbReference type="Pfam" id="PF07963">
    <property type="entry name" value="N_methyl"/>
    <property type="match status" value="1"/>
</dbReference>
<comment type="subcellular location">
    <subcellularLocation>
        <location evidence="1">Cell outer membrane</location>
    </subcellularLocation>
</comment>
<protein>
    <submittedName>
        <fullName evidence="3">Prepilin-type cleavage/methylation protein</fullName>
    </submittedName>
</protein>
<evidence type="ECO:0000313" key="3">
    <source>
        <dbReference type="EMBL" id="KRT35200.1"/>
    </source>
</evidence>
<comment type="caution">
    <text evidence="3">The sequence shown here is derived from an EMBL/GenBank/DDBJ whole genome shotgun (WGS) entry which is preliminary data.</text>
</comment>
<proteinExistence type="predicted"/>
<dbReference type="RefSeq" id="WP_009202154.1">
    <property type="nucleotide sequence ID" value="NZ_ACJX03000001.1"/>
</dbReference>
<reference evidence="4" key="1">
    <citation type="submission" date="2012-09" db="EMBL/GenBank/DDBJ databases">
        <authorList>
            <person name="Weinstock G."/>
            <person name="Sodergren E."/>
            <person name="Clifton S."/>
            <person name="Fulton L."/>
            <person name="Fulton B."/>
            <person name="Courtney L."/>
            <person name="Fronick C."/>
            <person name="Harrison M."/>
            <person name="Strong C."/>
            <person name="Farmer C."/>
            <person name="Delehaunty K."/>
            <person name="Markovic C."/>
            <person name="Hall O."/>
            <person name="Minx P."/>
            <person name="Tomlinson C."/>
            <person name="Mitreva M."/>
            <person name="Nelson J."/>
            <person name="Hou S."/>
            <person name="Wollam A."/>
            <person name="Pepin K.H."/>
            <person name="Johnson M."/>
            <person name="Bhonagiri V."/>
            <person name="Nash W.E."/>
            <person name="Suruliraj S."/>
            <person name="Warren W."/>
            <person name="Chinwalla A."/>
            <person name="Mardis E.R."/>
            <person name="Wilson R.K."/>
        </authorList>
    </citation>
    <scope>NUCLEOTIDE SEQUENCE [LARGE SCALE GENOMIC DNA]</scope>
    <source>
        <strain evidence="4">OS1</strain>
    </source>
</reference>
<dbReference type="STRING" id="592015.HMPREF1705_04466"/>
<keyword evidence="4" id="KW-1185">Reference proteome</keyword>
<accession>A0A0T5XA62</accession>
<keyword evidence="2" id="KW-0998">Cell outer membrane</keyword>
<evidence type="ECO:0000256" key="2">
    <source>
        <dbReference type="ARBA" id="ARBA00023237"/>
    </source>
</evidence>
<dbReference type="EMBL" id="ACJX03000001">
    <property type="protein sequence ID" value="KRT35200.1"/>
    <property type="molecule type" value="Genomic_DNA"/>
</dbReference>
<dbReference type="eggNOG" id="COG4967">
    <property type="taxonomic scope" value="Bacteria"/>
</dbReference>
<dbReference type="Proteomes" id="UP000005273">
    <property type="component" value="Unassembled WGS sequence"/>
</dbReference>
<gene>
    <name evidence="3" type="ORF">HMPREF1705_04466</name>
</gene>
<dbReference type="InterPro" id="IPR012902">
    <property type="entry name" value="N_methyl_site"/>
</dbReference>
<name>A0A0T5XA62_9BACT</name>
<organism evidence="3 4">
    <name type="scientific">Acetomicrobium hydrogeniformans ATCC BAA-1850</name>
    <dbReference type="NCBI Taxonomy" id="592015"/>
    <lineage>
        <taxon>Bacteria</taxon>
        <taxon>Thermotogati</taxon>
        <taxon>Synergistota</taxon>
        <taxon>Synergistia</taxon>
        <taxon>Synergistales</taxon>
        <taxon>Acetomicrobiaceae</taxon>
        <taxon>Acetomicrobium</taxon>
    </lineage>
</organism>
<evidence type="ECO:0000313" key="4">
    <source>
        <dbReference type="Proteomes" id="UP000005273"/>
    </source>
</evidence>
<dbReference type="OrthoDB" id="9995093at2"/>
<sequence length="119" mass="12982">MKRRGFSLIEALVALMLLLVALIPMAALPAATSRLYMASAAREQAALLAVQKLDELESKKFNDLSGEGSQTIGGYKMTWTIGEAVDQQRKVRVSVAWNEGKSKFEITRQVSAGAHRTST</sequence>
<dbReference type="AlphaFoldDB" id="A0A0T5XA62"/>
<dbReference type="NCBIfam" id="TIGR02532">
    <property type="entry name" value="IV_pilin_GFxxxE"/>
    <property type="match status" value="1"/>
</dbReference>
<keyword evidence="2" id="KW-0472">Membrane</keyword>
<evidence type="ECO:0000256" key="1">
    <source>
        <dbReference type="ARBA" id="ARBA00004442"/>
    </source>
</evidence>